<protein>
    <submittedName>
        <fullName evidence="1">Uncharacterized protein</fullName>
    </submittedName>
</protein>
<comment type="caution">
    <text evidence="1">The sequence shown here is derived from an EMBL/GenBank/DDBJ whole genome shotgun (WGS) entry which is preliminary data.</text>
</comment>
<evidence type="ECO:0000313" key="1">
    <source>
        <dbReference type="EMBL" id="KAK4742004.1"/>
    </source>
</evidence>
<dbReference type="AlphaFoldDB" id="A0AAN7GQZ9"/>
<keyword evidence="2" id="KW-1185">Reference proteome</keyword>
<proteinExistence type="predicted"/>
<dbReference type="EMBL" id="JAXIOK010000023">
    <property type="protein sequence ID" value="KAK4742004.1"/>
    <property type="molecule type" value="Genomic_DNA"/>
</dbReference>
<evidence type="ECO:0000313" key="2">
    <source>
        <dbReference type="Proteomes" id="UP001345219"/>
    </source>
</evidence>
<dbReference type="Proteomes" id="UP001345219">
    <property type="component" value="Chromosome 1"/>
</dbReference>
<organism evidence="1 2">
    <name type="scientific">Trapa incisa</name>
    <dbReference type="NCBI Taxonomy" id="236973"/>
    <lineage>
        <taxon>Eukaryota</taxon>
        <taxon>Viridiplantae</taxon>
        <taxon>Streptophyta</taxon>
        <taxon>Embryophyta</taxon>
        <taxon>Tracheophyta</taxon>
        <taxon>Spermatophyta</taxon>
        <taxon>Magnoliopsida</taxon>
        <taxon>eudicotyledons</taxon>
        <taxon>Gunneridae</taxon>
        <taxon>Pentapetalae</taxon>
        <taxon>rosids</taxon>
        <taxon>malvids</taxon>
        <taxon>Myrtales</taxon>
        <taxon>Lythraceae</taxon>
        <taxon>Trapa</taxon>
    </lineage>
</organism>
<sequence>MIDRSASIFQTEKQRKVMENKETVQIARKIKDPLLEGKQLTGKALKRDSTVQFRG</sequence>
<reference evidence="1 2" key="1">
    <citation type="journal article" date="2023" name="Hortic Res">
        <title>Pangenome of water caltrop reveals structural variations and asymmetric subgenome divergence after allopolyploidization.</title>
        <authorList>
            <person name="Zhang X."/>
            <person name="Chen Y."/>
            <person name="Wang L."/>
            <person name="Yuan Y."/>
            <person name="Fang M."/>
            <person name="Shi L."/>
            <person name="Lu R."/>
            <person name="Comes H.P."/>
            <person name="Ma Y."/>
            <person name="Chen Y."/>
            <person name="Huang G."/>
            <person name="Zhou Y."/>
            <person name="Zheng Z."/>
            <person name="Qiu Y."/>
        </authorList>
    </citation>
    <scope>NUCLEOTIDE SEQUENCE [LARGE SCALE GENOMIC DNA]</scope>
    <source>
        <tissue evidence="1">Roots</tissue>
    </source>
</reference>
<accession>A0AAN7GQZ9</accession>
<gene>
    <name evidence="1" type="ORF">SAY87_000005</name>
</gene>
<name>A0AAN7GQZ9_9MYRT</name>